<feature type="coiled-coil region" evidence="1">
    <location>
        <begin position="142"/>
        <end position="191"/>
    </location>
</feature>
<name>X6MZE8_RETFI</name>
<evidence type="ECO:0000256" key="1">
    <source>
        <dbReference type="SAM" id="Coils"/>
    </source>
</evidence>
<proteinExistence type="predicted"/>
<sequence length="195" mass="22950">DDWKQPSMDELLNSSTLETTALIKEKWLRNQSSLQQTYISFYQKEISYLNDKSTHLSNPSSSSSSFSQSKLSGIFSNISRSFINTNLNSKLFANRLKRKQKIFQIQEVCFVFFLHVFSLSYYIKHYVIQEQSIVTTELRALVDTMLKEKRDMQQKAEEEKLLLAQELRDAIQNLTEENAQLRKQLQMKQNAYKQQ</sequence>
<keyword evidence="1" id="KW-0175">Coiled coil</keyword>
<organism evidence="2 3">
    <name type="scientific">Reticulomyxa filosa</name>
    <dbReference type="NCBI Taxonomy" id="46433"/>
    <lineage>
        <taxon>Eukaryota</taxon>
        <taxon>Sar</taxon>
        <taxon>Rhizaria</taxon>
        <taxon>Retaria</taxon>
        <taxon>Foraminifera</taxon>
        <taxon>Monothalamids</taxon>
        <taxon>Reticulomyxidae</taxon>
        <taxon>Reticulomyxa</taxon>
    </lineage>
</organism>
<keyword evidence="3" id="KW-1185">Reference proteome</keyword>
<comment type="caution">
    <text evidence="2">The sequence shown here is derived from an EMBL/GenBank/DDBJ whole genome shotgun (WGS) entry which is preliminary data.</text>
</comment>
<dbReference type="Proteomes" id="UP000023152">
    <property type="component" value="Unassembled WGS sequence"/>
</dbReference>
<evidence type="ECO:0000313" key="2">
    <source>
        <dbReference type="EMBL" id="ETO19385.1"/>
    </source>
</evidence>
<reference evidence="2 3" key="1">
    <citation type="journal article" date="2013" name="Curr. Biol.">
        <title>The Genome of the Foraminiferan Reticulomyxa filosa.</title>
        <authorList>
            <person name="Glockner G."/>
            <person name="Hulsmann N."/>
            <person name="Schleicher M."/>
            <person name="Noegel A.A."/>
            <person name="Eichinger L."/>
            <person name="Gallinger C."/>
            <person name="Pawlowski J."/>
            <person name="Sierra R."/>
            <person name="Euteneuer U."/>
            <person name="Pillet L."/>
            <person name="Moustafa A."/>
            <person name="Platzer M."/>
            <person name="Groth M."/>
            <person name="Szafranski K."/>
            <person name="Schliwa M."/>
        </authorList>
    </citation>
    <scope>NUCLEOTIDE SEQUENCE [LARGE SCALE GENOMIC DNA]</scope>
</reference>
<evidence type="ECO:0000313" key="3">
    <source>
        <dbReference type="Proteomes" id="UP000023152"/>
    </source>
</evidence>
<dbReference type="EMBL" id="ASPP01013709">
    <property type="protein sequence ID" value="ETO19385.1"/>
    <property type="molecule type" value="Genomic_DNA"/>
</dbReference>
<gene>
    <name evidence="2" type="ORF">RFI_17845</name>
</gene>
<dbReference type="AlphaFoldDB" id="X6MZE8"/>
<feature type="non-terminal residue" evidence="2">
    <location>
        <position position="1"/>
    </location>
</feature>
<accession>X6MZE8</accession>
<protein>
    <submittedName>
        <fullName evidence="2">Uncharacterized protein</fullName>
    </submittedName>
</protein>